<reference evidence="1" key="1">
    <citation type="journal article" date="2014" name="Front. Microbiol.">
        <title>High frequency of phylogenetically diverse reductive dehalogenase-homologous genes in deep subseafloor sedimentary metagenomes.</title>
        <authorList>
            <person name="Kawai M."/>
            <person name="Futagami T."/>
            <person name="Toyoda A."/>
            <person name="Takaki Y."/>
            <person name="Nishi S."/>
            <person name="Hori S."/>
            <person name="Arai W."/>
            <person name="Tsubouchi T."/>
            <person name="Morono Y."/>
            <person name="Uchiyama I."/>
            <person name="Ito T."/>
            <person name="Fujiyama A."/>
            <person name="Inagaki F."/>
            <person name="Takami H."/>
        </authorList>
    </citation>
    <scope>NUCLEOTIDE SEQUENCE</scope>
    <source>
        <strain evidence="1">Expedition CK06-06</strain>
    </source>
</reference>
<dbReference type="EMBL" id="BARU01049681">
    <property type="protein sequence ID" value="GAH95400.1"/>
    <property type="molecule type" value="Genomic_DNA"/>
</dbReference>
<dbReference type="AlphaFoldDB" id="X1KP44"/>
<proteinExistence type="predicted"/>
<gene>
    <name evidence="1" type="ORF">S03H2_72962</name>
</gene>
<sequence length="38" mass="4253">IILIFIGEVFLISNILIGSEEIIVLISLQHMPFITLIS</sequence>
<protein>
    <submittedName>
        <fullName evidence="1">Uncharacterized protein</fullName>
    </submittedName>
</protein>
<feature type="non-terminal residue" evidence="1">
    <location>
        <position position="38"/>
    </location>
</feature>
<evidence type="ECO:0000313" key="1">
    <source>
        <dbReference type="EMBL" id="GAH95400.1"/>
    </source>
</evidence>
<feature type="non-terminal residue" evidence="1">
    <location>
        <position position="1"/>
    </location>
</feature>
<comment type="caution">
    <text evidence="1">The sequence shown here is derived from an EMBL/GenBank/DDBJ whole genome shotgun (WGS) entry which is preliminary data.</text>
</comment>
<accession>X1KP44</accession>
<organism evidence="1">
    <name type="scientific">marine sediment metagenome</name>
    <dbReference type="NCBI Taxonomy" id="412755"/>
    <lineage>
        <taxon>unclassified sequences</taxon>
        <taxon>metagenomes</taxon>
        <taxon>ecological metagenomes</taxon>
    </lineage>
</organism>
<name>X1KP44_9ZZZZ</name>